<evidence type="ECO:0000256" key="2">
    <source>
        <dbReference type="PROSITE-ProRule" id="PRU00703"/>
    </source>
</evidence>
<dbReference type="Pfam" id="PF00571">
    <property type="entry name" value="CBS"/>
    <property type="match status" value="2"/>
</dbReference>
<keyword evidence="1 2" id="KW-0129">CBS domain</keyword>
<comment type="caution">
    <text evidence="4">The sequence shown here is derived from an EMBL/GenBank/DDBJ whole genome shotgun (WGS) entry which is preliminary data.</text>
</comment>
<dbReference type="CDD" id="cd04883">
    <property type="entry name" value="ACT_AcuB"/>
    <property type="match status" value="1"/>
</dbReference>
<evidence type="ECO:0000313" key="5">
    <source>
        <dbReference type="Proteomes" id="UP000551878"/>
    </source>
</evidence>
<protein>
    <submittedName>
        <fullName evidence="4">Acetoin utilization protein AcuB</fullName>
    </submittedName>
</protein>
<dbReference type="InterPro" id="IPR046342">
    <property type="entry name" value="CBS_dom_sf"/>
</dbReference>
<dbReference type="SUPFAM" id="SSF54631">
    <property type="entry name" value="CBS-domain pair"/>
    <property type="match status" value="1"/>
</dbReference>
<organism evidence="4 5">
    <name type="scientific">Texcoconibacillus texcoconensis</name>
    <dbReference type="NCBI Taxonomy" id="1095777"/>
    <lineage>
        <taxon>Bacteria</taxon>
        <taxon>Bacillati</taxon>
        <taxon>Bacillota</taxon>
        <taxon>Bacilli</taxon>
        <taxon>Bacillales</taxon>
        <taxon>Bacillaceae</taxon>
        <taxon>Texcoconibacillus</taxon>
    </lineage>
</organism>
<evidence type="ECO:0000256" key="1">
    <source>
        <dbReference type="ARBA" id="ARBA00023122"/>
    </source>
</evidence>
<evidence type="ECO:0000313" key="4">
    <source>
        <dbReference type="EMBL" id="MBB5172770.1"/>
    </source>
</evidence>
<feature type="domain" description="CBS" evidence="3">
    <location>
        <begin position="78"/>
        <end position="135"/>
    </location>
</feature>
<evidence type="ECO:0000259" key="3">
    <source>
        <dbReference type="PROSITE" id="PS51371"/>
    </source>
</evidence>
<dbReference type="InterPro" id="IPR000644">
    <property type="entry name" value="CBS_dom"/>
</dbReference>
<proteinExistence type="predicted"/>
<dbReference type="PANTHER" id="PTHR43080">
    <property type="entry name" value="CBS DOMAIN-CONTAINING PROTEIN CBSX3, MITOCHONDRIAL"/>
    <property type="match status" value="1"/>
</dbReference>
<feature type="domain" description="CBS" evidence="3">
    <location>
        <begin position="7"/>
        <end position="65"/>
    </location>
</feature>
<dbReference type="AlphaFoldDB" id="A0A840QN52"/>
<sequence length="216" mass="24605">MIVRQLMKTDFNKVHQSTTIAEAIALLEAARVRHLIVTDEKENMVGIVSDRDLRDASPSTLNNKESAYSMEKPLSSVMTHDVITAHPDDLVEEIATLMTQQRIGCVPVQLHDEIIGVVRDKDILRMLVKLMGADQPTSRIEVQVPNVSGMLAEVSAIIQNFEINVQSVFMYPAKRNDKKMLVFRLQTMDPRKVIDEVRDHGYEIHWPIGPEMNRYE</sequence>
<dbReference type="PROSITE" id="PS51371">
    <property type="entry name" value="CBS"/>
    <property type="match status" value="2"/>
</dbReference>
<dbReference type="SMART" id="SM00116">
    <property type="entry name" value="CBS"/>
    <property type="match status" value="2"/>
</dbReference>
<dbReference type="RefSeq" id="WP_184663227.1">
    <property type="nucleotide sequence ID" value="NZ_JACHHB010000003.1"/>
</dbReference>
<dbReference type="InterPro" id="IPR051257">
    <property type="entry name" value="Diverse_CBS-Domain"/>
</dbReference>
<dbReference type="Proteomes" id="UP000551878">
    <property type="component" value="Unassembled WGS sequence"/>
</dbReference>
<accession>A0A840QN52</accession>
<dbReference type="SUPFAM" id="SSF55021">
    <property type="entry name" value="ACT-like"/>
    <property type="match status" value="1"/>
</dbReference>
<name>A0A840QN52_9BACI</name>
<reference evidence="4 5" key="1">
    <citation type="submission" date="2020-08" db="EMBL/GenBank/DDBJ databases">
        <title>Genomic Encyclopedia of Type Strains, Phase IV (KMG-IV): sequencing the most valuable type-strain genomes for metagenomic binning, comparative biology and taxonomic classification.</title>
        <authorList>
            <person name="Goeker M."/>
        </authorList>
    </citation>
    <scope>NUCLEOTIDE SEQUENCE [LARGE SCALE GENOMIC DNA]</scope>
    <source>
        <strain evidence="4 5">DSM 24696</strain>
    </source>
</reference>
<dbReference type="PANTHER" id="PTHR43080:SF2">
    <property type="entry name" value="CBS DOMAIN-CONTAINING PROTEIN"/>
    <property type="match status" value="1"/>
</dbReference>
<dbReference type="EMBL" id="JACHHB010000003">
    <property type="protein sequence ID" value="MBB5172770.1"/>
    <property type="molecule type" value="Genomic_DNA"/>
</dbReference>
<dbReference type="Gene3D" id="3.10.580.10">
    <property type="entry name" value="CBS-domain"/>
    <property type="match status" value="1"/>
</dbReference>
<dbReference type="InterPro" id="IPR045865">
    <property type="entry name" value="ACT-like_dom_sf"/>
</dbReference>
<gene>
    <name evidence="4" type="ORF">HNQ41_000914</name>
</gene>
<keyword evidence="5" id="KW-1185">Reference proteome</keyword>